<feature type="compositionally biased region" description="Polar residues" evidence="6">
    <location>
        <begin position="137"/>
        <end position="167"/>
    </location>
</feature>
<dbReference type="Proteomes" id="UP000008064">
    <property type="component" value="Unassembled WGS sequence"/>
</dbReference>
<feature type="region of interest" description="Disordered" evidence="6">
    <location>
        <begin position="272"/>
        <end position="428"/>
    </location>
</feature>
<feature type="compositionally biased region" description="Acidic residues" evidence="6">
    <location>
        <begin position="321"/>
        <end position="330"/>
    </location>
</feature>
<evidence type="ECO:0000313" key="8">
    <source>
        <dbReference type="EMBL" id="EGO24261.1"/>
    </source>
</evidence>
<dbReference type="KEGG" id="sla:SERLADRAFT_449028"/>
<organism>
    <name type="scientific">Serpula lacrymans var. lacrymans (strain S7.9)</name>
    <name type="common">Dry rot fungus</name>
    <dbReference type="NCBI Taxonomy" id="578457"/>
    <lineage>
        <taxon>Eukaryota</taxon>
        <taxon>Fungi</taxon>
        <taxon>Dikarya</taxon>
        <taxon>Basidiomycota</taxon>
        <taxon>Agaricomycotina</taxon>
        <taxon>Agaricomycetes</taxon>
        <taxon>Agaricomycetidae</taxon>
        <taxon>Boletales</taxon>
        <taxon>Coniophorineae</taxon>
        <taxon>Serpulaceae</taxon>
        <taxon>Serpula</taxon>
    </lineage>
</organism>
<dbReference type="AlphaFoldDB" id="F8NVV0"/>
<dbReference type="Gene3D" id="2.60.120.260">
    <property type="entry name" value="Galactose-binding domain-like"/>
    <property type="match status" value="1"/>
</dbReference>
<feature type="domain" description="SUN" evidence="7">
    <location>
        <begin position="766"/>
        <end position="979"/>
    </location>
</feature>
<feature type="region of interest" description="Disordered" evidence="6">
    <location>
        <begin position="137"/>
        <end position="222"/>
    </location>
</feature>
<evidence type="ECO:0000256" key="6">
    <source>
        <dbReference type="SAM" id="MobiDB-lite"/>
    </source>
</evidence>
<keyword evidence="5" id="KW-0175">Coiled coil</keyword>
<proteinExistence type="predicted"/>
<dbReference type="PROSITE" id="PS51469">
    <property type="entry name" value="SUN"/>
    <property type="match status" value="1"/>
</dbReference>
<evidence type="ECO:0000256" key="1">
    <source>
        <dbReference type="ARBA" id="ARBA00004370"/>
    </source>
</evidence>
<dbReference type="HOGENOM" id="CLU_005985_0_0_1"/>
<feature type="compositionally biased region" description="Low complexity" evidence="6">
    <location>
        <begin position="21"/>
        <end position="37"/>
    </location>
</feature>
<evidence type="ECO:0000259" key="7">
    <source>
        <dbReference type="PROSITE" id="PS51469"/>
    </source>
</evidence>
<feature type="compositionally biased region" description="Low complexity" evidence="6">
    <location>
        <begin position="383"/>
        <end position="392"/>
    </location>
</feature>
<accession>F8NVV0</accession>
<sequence>MSFSGTPLGQGRRLDHRTFLNRQNPNTNHNNPRTVNPPTSPQRIIPTSYAYGAPTAATRSPPKPLSANSTQELGQEGNTDEPALVRYAHIKQREQTTHTRPSAQLGPRTITSPPRPEKWSVKDTSVNIATAFLQAASSSHEMQSNNPNHSWASGSQTNLNVPRSTSVEYEKETQSISNRRLAPPPNRLSQRSNRIPLSKQVSVTQVPDSEGEDEAVDENGRAKTPFEQVVDITKRVLAPATFYLRQRSQEPADHSNVSNGKDSSYDYSAEEREYQEMQGQKEGEDQNGDQDAKASSRRINATHKRNRMSMDNKAYRPSVSEMEESEDDLSDDGKKRRRRAKKKELGGGPLTTLPVASYGKRRRRKGRGSNRNLEEIGEEEQEGSSSGNEQRSAPQRTSIPRGSAPPSVRGSIPPVHETSQDESMDVEAGLQSIPEIDEPPVVDGYMGSQPVPARSKSFSIGGLLGKLVNRLWRGIVAVLHFLLDVCTAVAMLAGKVLGTIVDVILRRPADMVSRTNPGPFVQLGKYLMVALSVYAAWYALRDPFLQWIPSRISGPPTYYAPDTPITDFTEFTARLQNIESALSGLSLDHQRSRSQLDVDARSNAELINRIFALEARVKEEIKRSVEAQHLLQAATSRSLQEVREEMEAVQSHVQEVEAHPRESVERHAAEVSDEEARGKLKVLEERLGTVEGGVKEALELGKNSVRLEALQLLLSSGSATGSGITIKSSDGHDVTSLIGHLVESAVLKYSQQDDLSRPDFALHSAGARLIPSLTSQTLTIYPATLGARLYGLVSGQGTATGRTPVTVLHHEVHNGYCWPMEGTKGSVGVMLAYPAYVSDFTIDHVSKEVAFDLRSAPRDMEVWGFVDGKDNLAKVREWQADKAKRREEARRIAEEEGLEYVEESEPEYPSMLPTSEPYIRIASFTYDIYSSRNIQTFPVSQEIKDLGIDFGVVVLVINNNWGRDEFTCIYRFRVHGELMGEMALPYPEETSES</sequence>
<feature type="region of interest" description="Disordered" evidence="6">
    <location>
        <begin position="92"/>
        <end position="118"/>
    </location>
</feature>
<dbReference type="GO" id="GO:0043495">
    <property type="term" value="F:protein-membrane adaptor activity"/>
    <property type="evidence" value="ECO:0007669"/>
    <property type="project" value="TreeGrafter"/>
</dbReference>
<dbReference type="GeneID" id="18816522"/>
<comment type="subcellular location">
    <subcellularLocation>
        <location evidence="1">Membrane</location>
    </subcellularLocation>
</comment>
<feature type="coiled-coil region" evidence="5">
    <location>
        <begin position="603"/>
        <end position="659"/>
    </location>
</feature>
<reference evidence="8" key="1">
    <citation type="submission" date="2011-04" db="EMBL/GenBank/DDBJ databases">
        <title>Evolution of plant cell wall degrading machinery underlies the functional diversity of forest fungi.</title>
        <authorList>
            <consortium name="US DOE Joint Genome Institute (JGI-PGF)"/>
            <person name="Eastwood D.C."/>
            <person name="Floudas D."/>
            <person name="Binder M."/>
            <person name="Majcherczyk A."/>
            <person name="Schneider P."/>
            <person name="Aerts A."/>
            <person name="Asiegbu F.O."/>
            <person name="Baker S.E."/>
            <person name="Barry K."/>
            <person name="Bendiksby M."/>
            <person name="Blumentritt M."/>
            <person name="Coutinho P.M."/>
            <person name="Cullen D."/>
            <person name="Cullen D."/>
            <person name="Gathman A."/>
            <person name="Goodell B."/>
            <person name="Henrissat B."/>
            <person name="Ihrmark K."/>
            <person name="Kauserud H."/>
            <person name="Kohler A."/>
            <person name="LaButti K."/>
            <person name="Lapidus A."/>
            <person name="Lavin J.L."/>
            <person name="Lee Y.-H."/>
            <person name="Lindquist E."/>
            <person name="Lilly W."/>
            <person name="Lucas S."/>
            <person name="Morin E."/>
            <person name="Murat C."/>
            <person name="Oguiza J.A."/>
            <person name="Park J."/>
            <person name="Pisabarro A.G."/>
            <person name="Riley R."/>
            <person name="Rosling A."/>
            <person name="Salamov A."/>
            <person name="Schmidt O."/>
            <person name="Schmutz J."/>
            <person name="Skrede I."/>
            <person name="Stenlid J."/>
            <person name="Wiebenga A."/>
            <person name="Xie X."/>
            <person name="Kues U."/>
            <person name="Hibbett D.S."/>
            <person name="Hoffmeister D."/>
            <person name="Hogberg N."/>
            <person name="Martin F."/>
            <person name="Grigoriev I.V."/>
            <person name="Watkinson S.C."/>
        </authorList>
    </citation>
    <scope>NUCLEOTIDE SEQUENCE</scope>
    <source>
        <strain evidence="8">S7.9</strain>
    </source>
</reference>
<keyword evidence="4" id="KW-0472">Membrane</keyword>
<protein>
    <recommendedName>
        <fullName evidence="7">SUN domain-containing protein</fullName>
    </recommendedName>
</protein>
<feature type="compositionally biased region" description="Polar residues" evidence="6">
    <location>
        <begin position="187"/>
        <end position="207"/>
    </location>
</feature>
<dbReference type="RefSeq" id="XP_007318280.1">
    <property type="nucleotide sequence ID" value="XM_007318218.1"/>
</dbReference>
<dbReference type="EMBL" id="GL945434">
    <property type="protein sequence ID" value="EGO24261.1"/>
    <property type="molecule type" value="Genomic_DNA"/>
</dbReference>
<dbReference type="InterPro" id="IPR045119">
    <property type="entry name" value="SUN1-5"/>
</dbReference>
<feature type="compositionally biased region" description="Basic and acidic residues" evidence="6">
    <location>
        <begin position="272"/>
        <end position="294"/>
    </location>
</feature>
<evidence type="ECO:0000256" key="2">
    <source>
        <dbReference type="ARBA" id="ARBA00022692"/>
    </source>
</evidence>
<evidence type="ECO:0000256" key="4">
    <source>
        <dbReference type="ARBA" id="ARBA00023136"/>
    </source>
</evidence>
<dbReference type="Pfam" id="PF07738">
    <property type="entry name" value="Sad1_UNC"/>
    <property type="match status" value="2"/>
</dbReference>
<dbReference type="GO" id="GO:0034993">
    <property type="term" value="C:meiotic nuclear membrane microtubule tethering complex"/>
    <property type="evidence" value="ECO:0007669"/>
    <property type="project" value="TreeGrafter"/>
</dbReference>
<feature type="compositionally biased region" description="Basic residues" evidence="6">
    <location>
        <begin position="359"/>
        <end position="368"/>
    </location>
</feature>
<dbReference type="OrthoDB" id="342281at2759"/>
<keyword evidence="2" id="KW-0812">Transmembrane</keyword>
<evidence type="ECO:0000256" key="5">
    <source>
        <dbReference type="SAM" id="Coils"/>
    </source>
</evidence>
<name>F8NVV0_SERL9</name>
<feature type="compositionally biased region" description="Polar residues" evidence="6">
    <location>
        <begin position="66"/>
        <end position="77"/>
    </location>
</feature>
<gene>
    <name evidence="8" type="ORF">SERLADRAFT_449028</name>
</gene>
<keyword evidence="3" id="KW-1133">Transmembrane helix</keyword>
<evidence type="ECO:0000256" key="3">
    <source>
        <dbReference type="ARBA" id="ARBA00022989"/>
    </source>
</evidence>
<feature type="region of interest" description="Disordered" evidence="6">
    <location>
        <begin position="1"/>
        <end position="78"/>
    </location>
</feature>
<dbReference type="InterPro" id="IPR012919">
    <property type="entry name" value="SUN_dom"/>
</dbReference>
<dbReference type="PANTHER" id="PTHR12911">
    <property type="entry name" value="SAD1/UNC-84-LIKE PROTEIN-RELATED"/>
    <property type="match status" value="1"/>
</dbReference>
<dbReference type="PANTHER" id="PTHR12911:SF8">
    <property type="entry name" value="KLAROID PROTEIN-RELATED"/>
    <property type="match status" value="1"/>
</dbReference>